<dbReference type="InterPro" id="IPR029058">
    <property type="entry name" value="AB_hydrolase_fold"/>
</dbReference>
<comment type="caution">
    <text evidence="3">The sequence shown here is derived from an EMBL/GenBank/DDBJ whole genome shotgun (WGS) entry which is preliminary data.</text>
</comment>
<dbReference type="OrthoDB" id="9808398at2"/>
<dbReference type="GO" id="GO:0016787">
    <property type="term" value="F:hydrolase activity"/>
    <property type="evidence" value="ECO:0007669"/>
    <property type="project" value="UniProtKB-KW"/>
</dbReference>
<name>A0A1C0B644_9BACT</name>
<protein>
    <submittedName>
        <fullName evidence="3">2-succinyl-6-hydroxy-2, 4-cyclohexadiene-1-carboxylate synthase</fullName>
    </submittedName>
</protein>
<organism evidence="3 4">
    <name type="scientific">Aliarcobacter thereius</name>
    <dbReference type="NCBI Taxonomy" id="544718"/>
    <lineage>
        <taxon>Bacteria</taxon>
        <taxon>Pseudomonadati</taxon>
        <taxon>Campylobacterota</taxon>
        <taxon>Epsilonproteobacteria</taxon>
        <taxon>Campylobacterales</taxon>
        <taxon>Arcobacteraceae</taxon>
        <taxon>Aliarcobacter</taxon>
    </lineage>
</organism>
<keyword evidence="1" id="KW-0378">Hydrolase</keyword>
<dbReference type="EMBL" id="LCUJ01000005">
    <property type="protein sequence ID" value="OCL98638.1"/>
    <property type="molecule type" value="Genomic_DNA"/>
</dbReference>
<feature type="domain" description="AB hydrolase-1" evidence="2">
    <location>
        <begin position="28"/>
        <end position="105"/>
    </location>
</feature>
<dbReference type="PANTHER" id="PTHR43798">
    <property type="entry name" value="MONOACYLGLYCEROL LIPASE"/>
    <property type="match status" value="1"/>
</dbReference>
<dbReference type="Gene3D" id="3.40.50.1820">
    <property type="entry name" value="alpha/beta hydrolase"/>
    <property type="match status" value="1"/>
</dbReference>
<dbReference type="AlphaFoldDB" id="A0A1C0B644"/>
<evidence type="ECO:0000259" key="2">
    <source>
        <dbReference type="Pfam" id="PF00561"/>
    </source>
</evidence>
<evidence type="ECO:0000313" key="4">
    <source>
        <dbReference type="Proteomes" id="UP000093281"/>
    </source>
</evidence>
<dbReference type="PATRIC" id="fig|544718.43.peg.1716"/>
<dbReference type="PANTHER" id="PTHR43798:SF31">
    <property type="entry name" value="AB HYDROLASE SUPERFAMILY PROTEIN YCLE"/>
    <property type="match status" value="1"/>
</dbReference>
<dbReference type="InterPro" id="IPR050266">
    <property type="entry name" value="AB_hydrolase_sf"/>
</dbReference>
<dbReference type="Pfam" id="PF00561">
    <property type="entry name" value="Abhydrolase_1"/>
    <property type="match status" value="1"/>
</dbReference>
<dbReference type="InterPro" id="IPR000073">
    <property type="entry name" value="AB_hydrolase_1"/>
</dbReference>
<dbReference type="PRINTS" id="PR00111">
    <property type="entry name" value="ABHYDROLASE"/>
</dbReference>
<proteinExistence type="predicted"/>
<reference evidence="4" key="1">
    <citation type="submission" date="2015-05" db="EMBL/GenBank/DDBJ databases">
        <authorList>
            <person name="Rovetto F."/>
            <person name="Cocolin L."/>
            <person name="Illeghems K."/>
            <person name="Van Nieuwerburgh F."/>
            <person name="Houf K."/>
        </authorList>
    </citation>
    <scope>NUCLEOTIDE SEQUENCE [LARGE SCALE GENOMIC DNA]</scope>
    <source>
        <strain evidence="4">DU22</strain>
    </source>
</reference>
<evidence type="ECO:0000256" key="1">
    <source>
        <dbReference type="ARBA" id="ARBA00022801"/>
    </source>
</evidence>
<gene>
    <name evidence="3" type="ORF">AAX29_01551</name>
</gene>
<evidence type="ECO:0000313" key="3">
    <source>
        <dbReference type="EMBL" id="OCL98638.1"/>
    </source>
</evidence>
<dbReference type="Proteomes" id="UP000093281">
    <property type="component" value="Unassembled WGS sequence"/>
</dbReference>
<dbReference type="STRING" id="544718.AAX25_01753"/>
<dbReference type="GO" id="GO:0016020">
    <property type="term" value="C:membrane"/>
    <property type="evidence" value="ECO:0007669"/>
    <property type="project" value="TreeGrafter"/>
</dbReference>
<accession>A0A1C0B644</accession>
<dbReference type="SUPFAM" id="SSF53474">
    <property type="entry name" value="alpha/beta-Hydrolases"/>
    <property type="match status" value="1"/>
</dbReference>
<sequence>MALKSINVDGKIFDIIYDIKNSEAKRDIVFLHGWGSNKEIMKQGFDKFLKDYRHIYIDMPGFGKSENIYELTTFDYSNIIKEFLKELNSDLYAVAGHSFGGKVATLINPQNLILFSSAGILEKKPCKVRFKIFLAKTLNSLGLGFVSKIFRSKDVSKMSENMYKTFKNVVDEDFTQEFEKIKNKTLIFWGMEDKATSMKSGEKISEIIDSSILYKLSGDHYFFLKHSKQIAGIIEDELF</sequence>
<dbReference type="RefSeq" id="WP_066184796.1">
    <property type="nucleotide sequence ID" value="NZ_LCUJ01000005.1"/>
</dbReference>